<protein>
    <submittedName>
        <fullName evidence="2">Uncharacterized protein</fullName>
    </submittedName>
</protein>
<name>A0AA88A3H3_FICCA</name>
<comment type="caution">
    <text evidence="2">The sequence shown here is derived from an EMBL/GenBank/DDBJ whole genome shotgun (WGS) entry which is preliminary data.</text>
</comment>
<feature type="region of interest" description="Disordered" evidence="1">
    <location>
        <begin position="1"/>
        <end position="34"/>
    </location>
</feature>
<dbReference type="EMBL" id="BTGU01000017">
    <property type="protein sequence ID" value="GMN43852.1"/>
    <property type="molecule type" value="Genomic_DNA"/>
</dbReference>
<gene>
    <name evidence="2" type="ORF">TIFTF001_013050</name>
</gene>
<evidence type="ECO:0000313" key="3">
    <source>
        <dbReference type="Proteomes" id="UP001187192"/>
    </source>
</evidence>
<dbReference type="AlphaFoldDB" id="A0AA88A3H3"/>
<evidence type="ECO:0000313" key="2">
    <source>
        <dbReference type="EMBL" id="GMN43852.1"/>
    </source>
</evidence>
<evidence type="ECO:0000256" key="1">
    <source>
        <dbReference type="SAM" id="MobiDB-lite"/>
    </source>
</evidence>
<proteinExistence type="predicted"/>
<dbReference type="Proteomes" id="UP001187192">
    <property type="component" value="Unassembled WGS sequence"/>
</dbReference>
<keyword evidence="3" id="KW-1185">Reference proteome</keyword>
<sequence length="81" mass="9016">MLPSAIMHVTRQLDAPRGKKTPRISALGLPDETHHKNDLTHINGRSIPPNIPSPPSSFLQYRSYSWSTLLRPSSGDPHCHP</sequence>
<reference evidence="2" key="1">
    <citation type="submission" date="2023-07" db="EMBL/GenBank/DDBJ databases">
        <title>draft genome sequence of fig (Ficus carica).</title>
        <authorList>
            <person name="Takahashi T."/>
            <person name="Nishimura K."/>
        </authorList>
    </citation>
    <scope>NUCLEOTIDE SEQUENCE</scope>
</reference>
<organism evidence="2 3">
    <name type="scientific">Ficus carica</name>
    <name type="common">Common fig</name>
    <dbReference type="NCBI Taxonomy" id="3494"/>
    <lineage>
        <taxon>Eukaryota</taxon>
        <taxon>Viridiplantae</taxon>
        <taxon>Streptophyta</taxon>
        <taxon>Embryophyta</taxon>
        <taxon>Tracheophyta</taxon>
        <taxon>Spermatophyta</taxon>
        <taxon>Magnoliopsida</taxon>
        <taxon>eudicotyledons</taxon>
        <taxon>Gunneridae</taxon>
        <taxon>Pentapetalae</taxon>
        <taxon>rosids</taxon>
        <taxon>fabids</taxon>
        <taxon>Rosales</taxon>
        <taxon>Moraceae</taxon>
        <taxon>Ficeae</taxon>
        <taxon>Ficus</taxon>
    </lineage>
</organism>
<accession>A0AA88A3H3</accession>